<organism evidence="1 2">
    <name type="scientific">Aspergillus ruber (strain CBS 135680)</name>
    <dbReference type="NCBI Taxonomy" id="1388766"/>
    <lineage>
        <taxon>Eukaryota</taxon>
        <taxon>Fungi</taxon>
        <taxon>Dikarya</taxon>
        <taxon>Ascomycota</taxon>
        <taxon>Pezizomycotina</taxon>
        <taxon>Eurotiomycetes</taxon>
        <taxon>Eurotiomycetidae</taxon>
        <taxon>Eurotiales</taxon>
        <taxon>Aspergillaceae</taxon>
        <taxon>Aspergillus</taxon>
        <taxon>Aspergillus subgen. Aspergillus</taxon>
    </lineage>
</organism>
<gene>
    <name evidence="1" type="ORF">EURHEDRAFT_548054</name>
</gene>
<dbReference type="GeneID" id="63702603"/>
<dbReference type="Proteomes" id="UP000019804">
    <property type="component" value="Unassembled WGS sequence"/>
</dbReference>
<keyword evidence="2" id="KW-1185">Reference proteome</keyword>
<protein>
    <submittedName>
        <fullName evidence="1">Uncharacterized protein</fullName>
    </submittedName>
</protein>
<dbReference type="EMBL" id="KK088414">
    <property type="protein sequence ID" value="EYE98072.1"/>
    <property type="molecule type" value="Genomic_DNA"/>
</dbReference>
<dbReference type="OrthoDB" id="73846at2759"/>
<evidence type="ECO:0000313" key="1">
    <source>
        <dbReference type="EMBL" id="EYE98072.1"/>
    </source>
</evidence>
<proteinExistence type="predicted"/>
<dbReference type="STRING" id="1388766.A0A017SMC4"/>
<reference evidence="2" key="1">
    <citation type="journal article" date="2014" name="Nat. Commun.">
        <title>Genomic adaptations of the halophilic Dead Sea filamentous fungus Eurotium rubrum.</title>
        <authorList>
            <person name="Kis-Papo T."/>
            <person name="Weig A.R."/>
            <person name="Riley R."/>
            <person name="Persoh D."/>
            <person name="Salamov A."/>
            <person name="Sun H."/>
            <person name="Lipzen A."/>
            <person name="Wasser S.P."/>
            <person name="Rambold G."/>
            <person name="Grigoriev I.V."/>
            <person name="Nevo E."/>
        </authorList>
    </citation>
    <scope>NUCLEOTIDE SEQUENCE [LARGE SCALE GENOMIC DNA]</scope>
    <source>
        <strain evidence="2">CBS 135680</strain>
    </source>
</reference>
<dbReference type="AlphaFoldDB" id="A0A017SMC4"/>
<dbReference type="RefSeq" id="XP_040641760.1">
    <property type="nucleotide sequence ID" value="XM_040787479.1"/>
</dbReference>
<evidence type="ECO:0000313" key="2">
    <source>
        <dbReference type="Proteomes" id="UP000019804"/>
    </source>
</evidence>
<accession>A0A017SMC4</accession>
<name>A0A017SMC4_ASPRC</name>
<dbReference type="HOGENOM" id="CLU_1669006_0_0_1"/>
<sequence length="158" mass="18458">MMPYFPIYKKAILHCRRRLARRYVWQIFHVHHRGPAAISLGPVPRQHETTSSGEDKDYYTSFQGCDYFSHSLPQAPRLNAIACFDIHVFQVQLEKLTVNAFHNPPCALKKHEERLSFHITRDTAGNSNRSPLLCWHCSNHIMYPMFVNNLRLSDLKPL</sequence>